<feature type="transmembrane region" description="Helical" evidence="9">
    <location>
        <begin position="214"/>
        <end position="236"/>
    </location>
</feature>
<sequence length="508" mass="58151">MFLIALALSDILMSTICIPFTVASLFHGRWIFHETVCRFQAFDIFTFGTSSVGTMAAIAVSRYFCVVNREKYPSLFKKQRSVMYIFIVWCLALVGSVPILVFKNNSVEFQPGKAMCLYKFESNIAYSVFMHCCFITTPLIIIKISYFKVFRAVSRSNRVFSLENNLELLRVNVEEAKVTKRLVAVVVGFACCWLPVFVVDNIDMARGEPTLPRQVYLTNSLLIYLSSTINPFIYCATDKRFRREYKVVLRKIFTLKCRDNSENGNQNDEAFGCSCTKETKRLVAVVVGFACCWLPIFIVDNIDMAHGEPTLPRPAYLTYGFLVYLSSTINPFMYCATDKRFRREYKKVELSLELATREEVLVWTETVLFAFTNVVAVFGNLLTFYAVYRNHRLRTVTNMFVIALAFSDILMCTCCMPFTVVALFHGQWIFGKSYCLFQGFAALTLAMVSIVTMGVIAVNRFFCVVKPEKYLFVFKKQRALIYIVIVWCLAFAGSVLPFSFVCNVFVHV</sequence>
<dbReference type="InterPro" id="IPR000276">
    <property type="entry name" value="GPCR_Rhodpsn"/>
</dbReference>
<dbReference type="SUPFAM" id="SSF81321">
    <property type="entry name" value="Family A G protein-coupled receptor-like"/>
    <property type="match status" value="3"/>
</dbReference>
<organism evidence="11 12">
    <name type="scientific">Pocillopora meandrina</name>
    <dbReference type="NCBI Taxonomy" id="46732"/>
    <lineage>
        <taxon>Eukaryota</taxon>
        <taxon>Metazoa</taxon>
        <taxon>Cnidaria</taxon>
        <taxon>Anthozoa</taxon>
        <taxon>Hexacorallia</taxon>
        <taxon>Scleractinia</taxon>
        <taxon>Astrocoeniina</taxon>
        <taxon>Pocilloporidae</taxon>
        <taxon>Pocillopora</taxon>
    </lineage>
</organism>
<keyword evidence="7 8" id="KW-0807">Transducer</keyword>
<dbReference type="InterPro" id="IPR017452">
    <property type="entry name" value="GPCR_Rhodpsn_7TM"/>
</dbReference>
<keyword evidence="5 9" id="KW-0472">Membrane</keyword>
<evidence type="ECO:0000313" key="12">
    <source>
        <dbReference type="Proteomes" id="UP001159428"/>
    </source>
</evidence>
<feature type="transmembrane region" description="Helical" evidence="9">
    <location>
        <begin position="12"/>
        <end position="32"/>
    </location>
</feature>
<name>A0AAU9XKC4_9CNID</name>
<feature type="transmembrane region" description="Helical" evidence="9">
    <location>
        <begin position="436"/>
        <end position="459"/>
    </location>
</feature>
<reference evidence="11 12" key="1">
    <citation type="submission" date="2022-05" db="EMBL/GenBank/DDBJ databases">
        <authorList>
            <consortium name="Genoscope - CEA"/>
            <person name="William W."/>
        </authorList>
    </citation>
    <scope>NUCLEOTIDE SEQUENCE [LARGE SCALE GENOMIC DNA]</scope>
</reference>
<keyword evidence="2 8" id="KW-0812">Transmembrane</keyword>
<dbReference type="Pfam" id="PF00001">
    <property type="entry name" value="7tm_1"/>
    <property type="match status" value="3"/>
</dbReference>
<evidence type="ECO:0000313" key="11">
    <source>
        <dbReference type="EMBL" id="CAH3151113.1"/>
    </source>
</evidence>
<feature type="domain" description="G-protein coupled receptors family 1 profile" evidence="10">
    <location>
        <begin position="379"/>
        <end position="508"/>
    </location>
</feature>
<evidence type="ECO:0000256" key="3">
    <source>
        <dbReference type="ARBA" id="ARBA00022989"/>
    </source>
</evidence>
<keyword evidence="4 8" id="KW-0297">G-protein coupled receptor</keyword>
<comment type="caution">
    <text evidence="11">The sequence shown here is derived from an EMBL/GenBank/DDBJ whole genome shotgun (WGS) entry which is preliminary data.</text>
</comment>
<feature type="transmembrane region" description="Helical" evidence="9">
    <location>
        <begin position="479"/>
        <end position="506"/>
    </location>
</feature>
<keyword evidence="3 9" id="KW-1133">Transmembrane helix</keyword>
<keyword evidence="6 8" id="KW-0675">Receptor</keyword>
<accession>A0AAU9XKC4</accession>
<dbReference type="PROSITE" id="PS00237">
    <property type="entry name" value="G_PROTEIN_RECEP_F1_1"/>
    <property type="match status" value="1"/>
</dbReference>
<protein>
    <recommendedName>
        <fullName evidence="10">G-protein coupled receptors family 1 profile domain-containing protein</fullName>
    </recommendedName>
</protein>
<dbReference type="AlphaFoldDB" id="A0AAU9XKC4"/>
<proteinExistence type="inferred from homology"/>
<evidence type="ECO:0000256" key="5">
    <source>
        <dbReference type="ARBA" id="ARBA00023136"/>
    </source>
</evidence>
<feature type="transmembrane region" description="Helical" evidence="9">
    <location>
        <begin position="84"/>
        <end position="104"/>
    </location>
</feature>
<evidence type="ECO:0000259" key="10">
    <source>
        <dbReference type="PROSITE" id="PS50262"/>
    </source>
</evidence>
<dbReference type="GO" id="GO:0004930">
    <property type="term" value="F:G protein-coupled receptor activity"/>
    <property type="evidence" value="ECO:0007669"/>
    <property type="project" value="UniProtKB-KW"/>
</dbReference>
<feature type="transmembrane region" description="Helical" evidence="9">
    <location>
        <begin position="400"/>
        <end position="424"/>
    </location>
</feature>
<feature type="domain" description="G-protein coupled receptors family 1 profile" evidence="10">
    <location>
        <begin position="1"/>
        <end position="234"/>
    </location>
</feature>
<comment type="subcellular location">
    <subcellularLocation>
        <location evidence="1">Membrane</location>
        <topology evidence="1">Multi-pass membrane protein</topology>
    </subcellularLocation>
</comment>
<evidence type="ECO:0000256" key="7">
    <source>
        <dbReference type="ARBA" id="ARBA00023224"/>
    </source>
</evidence>
<dbReference type="PANTHER" id="PTHR24240">
    <property type="entry name" value="OPSIN"/>
    <property type="match status" value="1"/>
</dbReference>
<dbReference type="Proteomes" id="UP001159428">
    <property type="component" value="Unassembled WGS sequence"/>
</dbReference>
<evidence type="ECO:0000256" key="1">
    <source>
        <dbReference type="ARBA" id="ARBA00004141"/>
    </source>
</evidence>
<dbReference type="Gene3D" id="1.20.1070.10">
    <property type="entry name" value="Rhodopsin 7-helix transmembrane proteins"/>
    <property type="match status" value="3"/>
</dbReference>
<feature type="transmembrane region" description="Helical" evidence="9">
    <location>
        <begin position="319"/>
        <end position="337"/>
    </location>
</feature>
<feature type="transmembrane region" description="Helical" evidence="9">
    <location>
        <begin position="282"/>
        <end position="299"/>
    </location>
</feature>
<gene>
    <name evidence="11" type="ORF">PMEA_00025118</name>
</gene>
<feature type="transmembrane region" description="Helical" evidence="9">
    <location>
        <begin position="182"/>
        <end position="202"/>
    </location>
</feature>
<evidence type="ECO:0000256" key="9">
    <source>
        <dbReference type="SAM" id="Phobius"/>
    </source>
</evidence>
<keyword evidence="12" id="KW-1185">Reference proteome</keyword>
<evidence type="ECO:0000256" key="6">
    <source>
        <dbReference type="ARBA" id="ARBA00023170"/>
    </source>
</evidence>
<evidence type="ECO:0000256" key="2">
    <source>
        <dbReference type="ARBA" id="ARBA00022692"/>
    </source>
</evidence>
<dbReference type="GO" id="GO:0016020">
    <property type="term" value="C:membrane"/>
    <property type="evidence" value="ECO:0007669"/>
    <property type="project" value="UniProtKB-SubCell"/>
</dbReference>
<feature type="transmembrane region" description="Helical" evidence="9">
    <location>
        <begin position="44"/>
        <end position="64"/>
    </location>
</feature>
<dbReference type="InterPro" id="IPR050125">
    <property type="entry name" value="GPCR_opsins"/>
</dbReference>
<feature type="domain" description="G-protein coupled receptors family 1 profile" evidence="10">
    <location>
        <begin position="277"/>
        <end position="334"/>
    </location>
</feature>
<feature type="transmembrane region" description="Helical" evidence="9">
    <location>
        <begin position="124"/>
        <end position="146"/>
    </location>
</feature>
<dbReference type="PRINTS" id="PR00237">
    <property type="entry name" value="GPCRRHODOPSN"/>
</dbReference>
<dbReference type="EMBL" id="CALNXJ010000048">
    <property type="protein sequence ID" value="CAH3151113.1"/>
    <property type="molecule type" value="Genomic_DNA"/>
</dbReference>
<evidence type="ECO:0000256" key="4">
    <source>
        <dbReference type="ARBA" id="ARBA00023040"/>
    </source>
</evidence>
<comment type="similarity">
    <text evidence="8">Belongs to the G-protein coupled receptor 1 family.</text>
</comment>
<dbReference type="CDD" id="cd00637">
    <property type="entry name" value="7tm_classA_rhodopsin-like"/>
    <property type="match status" value="2"/>
</dbReference>
<evidence type="ECO:0000256" key="8">
    <source>
        <dbReference type="RuleBase" id="RU000688"/>
    </source>
</evidence>
<dbReference type="PROSITE" id="PS50262">
    <property type="entry name" value="G_PROTEIN_RECEP_F1_2"/>
    <property type="match status" value="3"/>
</dbReference>